<keyword evidence="8 15" id="KW-0548">Nucleotidyltransferase</keyword>
<evidence type="ECO:0000256" key="5">
    <source>
        <dbReference type="ARBA" id="ARBA00022553"/>
    </source>
</evidence>
<evidence type="ECO:0000256" key="14">
    <source>
        <dbReference type="ARBA" id="ARBA00049001"/>
    </source>
</evidence>
<dbReference type="EMBL" id="JEMT01026534">
    <property type="protein sequence ID" value="EXX59084.1"/>
    <property type="molecule type" value="Genomic_DNA"/>
</dbReference>
<dbReference type="InterPro" id="IPR005248">
    <property type="entry name" value="NadD/NMNAT"/>
</dbReference>
<evidence type="ECO:0000256" key="6">
    <source>
        <dbReference type="ARBA" id="ARBA00022642"/>
    </source>
</evidence>
<evidence type="ECO:0000256" key="3">
    <source>
        <dbReference type="ARBA" id="ARBA00005019"/>
    </source>
</evidence>
<dbReference type="GO" id="GO:0005634">
    <property type="term" value="C:nucleus"/>
    <property type="evidence" value="ECO:0007669"/>
    <property type="project" value="UniProtKB-SubCell"/>
</dbReference>
<dbReference type="InterPro" id="IPR045094">
    <property type="entry name" value="NMNAT_euk"/>
</dbReference>
<comment type="catalytic activity">
    <reaction evidence="14 15">
        <text>beta-nicotinamide D-ribonucleotide + ATP + H(+) = diphosphate + NAD(+)</text>
        <dbReference type="Rhea" id="RHEA:21360"/>
        <dbReference type="ChEBI" id="CHEBI:14649"/>
        <dbReference type="ChEBI" id="CHEBI:15378"/>
        <dbReference type="ChEBI" id="CHEBI:30616"/>
        <dbReference type="ChEBI" id="CHEBI:33019"/>
        <dbReference type="ChEBI" id="CHEBI:57540"/>
        <dbReference type="EC" id="2.7.7.1"/>
    </reaction>
</comment>
<feature type="compositionally biased region" description="Polar residues" evidence="16">
    <location>
        <begin position="1"/>
        <end position="23"/>
    </location>
</feature>
<keyword evidence="10 15" id="KW-0067">ATP-binding</keyword>
<evidence type="ECO:0000256" key="11">
    <source>
        <dbReference type="ARBA" id="ARBA00023027"/>
    </source>
</evidence>
<evidence type="ECO:0000313" key="19">
    <source>
        <dbReference type="Proteomes" id="UP000022910"/>
    </source>
</evidence>
<keyword evidence="12" id="KW-0539">Nucleus</keyword>
<dbReference type="CDD" id="cd09286">
    <property type="entry name" value="NMNAT_Eukarya"/>
    <property type="match status" value="1"/>
</dbReference>
<evidence type="ECO:0000256" key="8">
    <source>
        <dbReference type="ARBA" id="ARBA00022695"/>
    </source>
</evidence>
<evidence type="ECO:0000256" key="13">
    <source>
        <dbReference type="ARBA" id="ARBA00048721"/>
    </source>
</evidence>
<gene>
    <name evidence="18" type="ORF">RirG_192000</name>
</gene>
<dbReference type="EMBL" id="JEMT01026534">
    <property type="protein sequence ID" value="EXX59083.1"/>
    <property type="molecule type" value="Genomic_DNA"/>
</dbReference>
<reference evidence="18 19" key="1">
    <citation type="submission" date="2014-02" db="EMBL/GenBank/DDBJ databases">
        <title>Single nucleus genome sequencing reveals high similarity among nuclei of an endomycorrhizal fungus.</title>
        <authorList>
            <person name="Lin K."/>
            <person name="Geurts R."/>
            <person name="Zhang Z."/>
            <person name="Limpens E."/>
            <person name="Saunders D.G."/>
            <person name="Mu D."/>
            <person name="Pang E."/>
            <person name="Cao H."/>
            <person name="Cha H."/>
            <person name="Lin T."/>
            <person name="Zhou Q."/>
            <person name="Shang Y."/>
            <person name="Li Y."/>
            <person name="Ivanov S."/>
            <person name="Sharma T."/>
            <person name="Velzen R.V."/>
            <person name="Ruijter N.D."/>
            <person name="Aanen D.K."/>
            <person name="Win J."/>
            <person name="Kamoun S."/>
            <person name="Bisseling T."/>
            <person name="Huang S."/>
        </authorList>
    </citation>
    <scope>NUCLEOTIDE SEQUENCE [LARGE SCALE GENOMIC DNA]</scope>
    <source>
        <strain evidence="18">DAOM 197198w</strain>
        <strain evidence="19">DAOM197198w</strain>
    </source>
</reference>
<dbReference type="SMR" id="A0A015LWQ3"/>
<dbReference type="Gene3D" id="3.40.50.620">
    <property type="entry name" value="HUPs"/>
    <property type="match status" value="1"/>
</dbReference>
<evidence type="ECO:0000256" key="15">
    <source>
        <dbReference type="RuleBase" id="RU362021"/>
    </source>
</evidence>
<evidence type="ECO:0000256" key="9">
    <source>
        <dbReference type="ARBA" id="ARBA00022741"/>
    </source>
</evidence>
<dbReference type="NCBIfam" id="TIGR00482">
    <property type="entry name" value="nicotinate (nicotinamide) nucleotide adenylyltransferase"/>
    <property type="match status" value="1"/>
</dbReference>
<feature type="domain" description="Cytidyltransferase-like" evidence="17">
    <location>
        <begin position="65"/>
        <end position="255"/>
    </location>
</feature>
<dbReference type="InterPro" id="IPR051182">
    <property type="entry name" value="Euk_NMN_adenylyltrnsfrase"/>
</dbReference>
<protein>
    <recommendedName>
        <fullName evidence="15">Nicotinamide-nucleotide adenylyltransferase</fullName>
        <ecNumber evidence="15">2.7.7.1</ecNumber>
        <ecNumber evidence="15">2.7.7.18</ecNumber>
    </recommendedName>
</protein>
<dbReference type="InterPro" id="IPR014729">
    <property type="entry name" value="Rossmann-like_a/b/a_fold"/>
</dbReference>
<evidence type="ECO:0000256" key="10">
    <source>
        <dbReference type="ARBA" id="ARBA00022840"/>
    </source>
</evidence>
<dbReference type="Proteomes" id="UP000022910">
    <property type="component" value="Unassembled WGS sequence"/>
</dbReference>
<dbReference type="OrthoDB" id="422187at2759"/>
<dbReference type="SUPFAM" id="SSF52374">
    <property type="entry name" value="Nucleotidylyl transferase"/>
    <property type="match status" value="1"/>
</dbReference>
<dbReference type="AlphaFoldDB" id="A0A015LWQ3"/>
<evidence type="ECO:0000256" key="12">
    <source>
        <dbReference type="ARBA" id="ARBA00023242"/>
    </source>
</evidence>
<dbReference type="GO" id="GO:0005524">
    <property type="term" value="F:ATP binding"/>
    <property type="evidence" value="ECO:0007669"/>
    <property type="project" value="UniProtKB-KW"/>
</dbReference>
<dbReference type="GO" id="GO:0009435">
    <property type="term" value="P:NAD+ biosynthetic process"/>
    <property type="evidence" value="ECO:0007669"/>
    <property type="project" value="UniProtKB-UniPathway"/>
</dbReference>
<evidence type="ECO:0000256" key="16">
    <source>
        <dbReference type="SAM" id="MobiDB-lite"/>
    </source>
</evidence>
<evidence type="ECO:0000256" key="1">
    <source>
        <dbReference type="ARBA" id="ARBA00004123"/>
    </source>
</evidence>
<comment type="pathway">
    <text evidence="3">Cofactor biosynthesis; NAD(+) biosynthesis; deamido-NAD(+) from nicotinate D-ribonucleotide: step 1/1.</text>
</comment>
<name>A0A015LWQ3_RHIIW</name>
<evidence type="ECO:0000256" key="4">
    <source>
        <dbReference type="ARBA" id="ARBA00007064"/>
    </source>
</evidence>
<dbReference type="PANTHER" id="PTHR12039:SF0">
    <property type="entry name" value="NICOTINAMIDE-NUCLEOTIDE ADENYLYLTRANSFERASE"/>
    <property type="match status" value="1"/>
</dbReference>
<dbReference type="HOGENOM" id="CLU_033366_3_3_1"/>
<dbReference type="GO" id="GO:0000309">
    <property type="term" value="F:nicotinamide-nucleotide adenylyltransferase activity"/>
    <property type="evidence" value="ECO:0007669"/>
    <property type="project" value="UniProtKB-EC"/>
</dbReference>
<feature type="region of interest" description="Disordered" evidence="16">
    <location>
        <begin position="1"/>
        <end position="31"/>
    </location>
</feature>
<dbReference type="InterPro" id="IPR004821">
    <property type="entry name" value="Cyt_trans-like"/>
</dbReference>
<dbReference type="STRING" id="1432141.A0A015LWQ3"/>
<comment type="pathway">
    <text evidence="2 15">Cofactor biosynthesis; NAD(+) biosynthesis; NAD(+) from nicotinamide D-ribonucleotide: step 1/1.</text>
</comment>
<keyword evidence="5" id="KW-0597">Phosphoprotein</keyword>
<dbReference type="PANTHER" id="PTHR12039">
    <property type="entry name" value="NICOTINAMIDE MONONUCLEOTIDE ADENYLYLTRANSFERASE"/>
    <property type="match status" value="1"/>
</dbReference>
<comment type="caution">
    <text evidence="18">The sequence shown here is derived from an EMBL/GenBank/DDBJ whole genome shotgun (WGS) entry which is preliminary data.</text>
</comment>
<dbReference type="FunFam" id="3.40.50.620:FF:000074">
    <property type="entry name" value="Nicotinamide-nucleotide adenylyltransferase"/>
    <property type="match status" value="1"/>
</dbReference>
<dbReference type="EC" id="2.7.7.18" evidence="15"/>
<keyword evidence="6 15" id="KW-0662">Pyridine nucleotide biosynthesis</keyword>
<evidence type="ECO:0000256" key="7">
    <source>
        <dbReference type="ARBA" id="ARBA00022679"/>
    </source>
</evidence>
<keyword evidence="7 15" id="KW-0808">Transferase</keyword>
<comment type="similarity">
    <text evidence="4 15">Belongs to the eukaryotic NMN adenylyltransferase family.</text>
</comment>
<dbReference type="Pfam" id="PF01467">
    <property type="entry name" value="CTP_transf_like"/>
    <property type="match status" value="1"/>
</dbReference>
<proteinExistence type="inferred from homology"/>
<keyword evidence="11 15" id="KW-0520">NAD</keyword>
<evidence type="ECO:0000313" key="18">
    <source>
        <dbReference type="EMBL" id="EXX59083.1"/>
    </source>
</evidence>
<keyword evidence="9 15" id="KW-0547">Nucleotide-binding</keyword>
<dbReference type="GO" id="GO:0004515">
    <property type="term" value="F:nicotinate-nucleotide adenylyltransferase activity"/>
    <property type="evidence" value="ECO:0007669"/>
    <property type="project" value="UniProtKB-EC"/>
</dbReference>
<dbReference type="UniPathway" id="UPA00253">
    <property type="reaction ID" value="UER00332"/>
</dbReference>
<accession>A0A015LWQ3</accession>
<comment type="subcellular location">
    <subcellularLocation>
        <location evidence="1">Nucleus</location>
    </subcellularLocation>
</comment>
<dbReference type="EC" id="2.7.7.1" evidence="15"/>
<sequence length="284" mass="32366">MTTMASVKSNGISKKTQLPSPSATELEEDDPAVKLQPSDIKDYFFPAHRLKTQLEDDTKEPVVIVACGSFSPITYLHLRIFEMAKDYIHENTNFEIMGGYYSPVSDHYQKEGLAPSHHRVRMGELAVERTSTWLMVDAWESLQPEYTRTALVLDHFNEEINTKRGGVMTSRGKCRHVKVLLLAGGDLIESFKTPGLWLDDDLHHILGDYGCLIVERTGADVWGFLLGHDILYQHRKNVYVIKQLIYNDISSTKVRLFVRRGMSIKYLLPNSVIKYIQANGLYDT</sequence>
<keyword evidence="19" id="KW-1185">Reference proteome</keyword>
<organism evidence="18 19">
    <name type="scientific">Rhizophagus irregularis (strain DAOM 197198w)</name>
    <name type="common">Glomus intraradices</name>
    <dbReference type="NCBI Taxonomy" id="1432141"/>
    <lineage>
        <taxon>Eukaryota</taxon>
        <taxon>Fungi</taxon>
        <taxon>Fungi incertae sedis</taxon>
        <taxon>Mucoromycota</taxon>
        <taxon>Glomeromycotina</taxon>
        <taxon>Glomeromycetes</taxon>
        <taxon>Glomerales</taxon>
        <taxon>Glomeraceae</taxon>
        <taxon>Rhizophagus</taxon>
    </lineage>
</organism>
<evidence type="ECO:0000256" key="2">
    <source>
        <dbReference type="ARBA" id="ARBA00004658"/>
    </source>
</evidence>
<comment type="catalytic activity">
    <reaction evidence="13 15">
        <text>nicotinate beta-D-ribonucleotide + ATP + H(+) = deamido-NAD(+) + diphosphate</text>
        <dbReference type="Rhea" id="RHEA:22860"/>
        <dbReference type="ChEBI" id="CHEBI:15378"/>
        <dbReference type="ChEBI" id="CHEBI:30616"/>
        <dbReference type="ChEBI" id="CHEBI:33019"/>
        <dbReference type="ChEBI" id="CHEBI:57502"/>
        <dbReference type="ChEBI" id="CHEBI:58437"/>
        <dbReference type="EC" id="2.7.7.18"/>
    </reaction>
</comment>
<evidence type="ECO:0000259" key="17">
    <source>
        <dbReference type="Pfam" id="PF01467"/>
    </source>
</evidence>